<evidence type="ECO:0000313" key="4">
    <source>
        <dbReference type="Proteomes" id="UP001156641"/>
    </source>
</evidence>
<dbReference type="Gene3D" id="3.30.530.20">
    <property type="match status" value="1"/>
</dbReference>
<reference evidence="4" key="1">
    <citation type="journal article" date="2019" name="Int. J. Syst. Evol. Microbiol.">
        <title>The Global Catalogue of Microorganisms (GCM) 10K type strain sequencing project: providing services to taxonomists for standard genome sequencing and annotation.</title>
        <authorList>
            <consortium name="The Broad Institute Genomics Platform"/>
            <consortium name="The Broad Institute Genome Sequencing Center for Infectious Disease"/>
            <person name="Wu L."/>
            <person name="Ma J."/>
        </authorList>
    </citation>
    <scope>NUCLEOTIDE SEQUENCE [LARGE SCALE GENOMIC DNA]</scope>
    <source>
        <strain evidence="4">NBRC 112502</strain>
    </source>
</reference>
<feature type="domain" description="Coenzyme Q-binding protein COQ10 START" evidence="2">
    <location>
        <begin position="10"/>
        <end position="138"/>
    </location>
</feature>
<proteinExistence type="inferred from homology"/>
<organism evidence="3 4">
    <name type="scientific">Acidocella aquatica</name>
    <dbReference type="NCBI Taxonomy" id="1922313"/>
    <lineage>
        <taxon>Bacteria</taxon>
        <taxon>Pseudomonadati</taxon>
        <taxon>Pseudomonadota</taxon>
        <taxon>Alphaproteobacteria</taxon>
        <taxon>Acetobacterales</taxon>
        <taxon>Acidocellaceae</taxon>
        <taxon>Acidocella</taxon>
    </lineage>
</organism>
<comment type="caution">
    <text evidence="3">The sequence shown here is derived from an EMBL/GenBank/DDBJ whole genome shotgun (WGS) entry which is preliminary data.</text>
</comment>
<dbReference type="RefSeq" id="WP_284259791.1">
    <property type="nucleotide sequence ID" value="NZ_BSOS01000099.1"/>
</dbReference>
<gene>
    <name evidence="3" type="ORF">GCM10010909_36150</name>
</gene>
<sequence>MPTYTEKKIVPYTPAQLSALVADVGKYPQFLPWCAGARIRSHVDNVLIADLSIGFGPFRESFTSRVTILPQDAEGVCEIKVQYQNGPFKYLNNRWHFAPHAQGCLVDFYVDFEFRNIILQKAIGAVFTEAVHRMVAAFLKRAGTVYGAPAAEISAVEVAAATK</sequence>
<dbReference type="PANTHER" id="PTHR12901:SF10">
    <property type="entry name" value="COENZYME Q-BINDING PROTEIN COQ10, MITOCHONDRIAL"/>
    <property type="match status" value="1"/>
</dbReference>
<evidence type="ECO:0000256" key="1">
    <source>
        <dbReference type="ARBA" id="ARBA00008918"/>
    </source>
</evidence>
<dbReference type="EMBL" id="BSOS01000099">
    <property type="protein sequence ID" value="GLR68933.1"/>
    <property type="molecule type" value="Genomic_DNA"/>
</dbReference>
<keyword evidence="4" id="KW-1185">Reference proteome</keyword>
<dbReference type="SUPFAM" id="SSF55961">
    <property type="entry name" value="Bet v1-like"/>
    <property type="match status" value="1"/>
</dbReference>
<evidence type="ECO:0000313" key="3">
    <source>
        <dbReference type="EMBL" id="GLR68933.1"/>
    </source>
</evidence>
<evidence type="ECO:0000259" key="2">
    <source>
        <dbReference type="Pfam" id="PF03364"/>
    </source>
</evidence>
<keyword evidence="3" id="KW-0830">Ubiquinone</keyword>
<dbReference type="CDD" id="cd07813">
    <property type="entry name" value="COQ10p_like"/>
    <property type="match status" value="1"/>
</dbReference>
<dbReference type="Pfam" id="PF03364">
    <property type="entry name" value="Polyketide_cyc"/>
    <property type="match status" value="1"/>
</dbReference>
<dbReference type="InterPro" id="IPR005031">
    <property type="entry name" value="COQ10_START"/>
</dbReference>
<name>A0ABQ6ABJ2_9PROT</name>
<dbReference type="Proteomes" id="UP001156641">
    <property type="component" value="Unassembled WGS sequence"/>
</dbReference>
<accession>A0ABQ6ABJ2</accession>
<protein>
    <submittedName>
        <fullName evidence="3">Ubiquinone-binding protein</fullName>
    </submittedName>
</protein>
<dbReference type="PANTHER" id="PTHR12901">
    <property type="entry name" value="SPERM PROTEIN HOMOLOG"/>
    <property type="match status" value="1"/>
</dbReference>
<dbReference type="InterPro" id="IPR023393">
    <property type="entry name" value="START-like_dom_sf"/>
</dbReference>
<comment type="similarity">
    <text evidence="1">Belongs to the ribosome association toxin RatA family.</text>
</comment>
<dbReference type="InterPro" id="IPR044996">
    <property type="entry name" value="COQ10-like"/>
</dbReference>